<keyword evidence="3" id="KW-1185">Reference proteome</keyword>
<evidence type="ECO:0000256" key="1">
    <source>
        <dbReference type="SAM" id="MobiDB-lite"/>
    </source>
</evidence>
<accession>A0ABV5G333</accession>
<gene>
    <name evidence="2" type="ORF">ACFFX0_19930</name>
</gene>
<dbReference type="EMBL" id="JBHMFI010000001">
    <property type="protein sequence ID" value="MFB9073343.1"/>
    <property type="molecule type" value="Genomic_DNA"/>
</dbReference>
<dbReference type="Proteomes" id="UP001589575">
    <property type="component" value="Unassembled WGS sequence"/>
</dbReference>
<proteinExistence type="predicted"/>
<feature type="compositionally biased region" description="Basic and acidic residues" evidence="1">
    <location>
        <begin position="75"/>
        <end position="93"/>
    </location>
</feature>
<evidence type="ECO:0000313" key="2">
    <source>
        <dbReference type="EMBL" id="MFB9073343.1"/>
    </source>
</evidence>
<feature type="compositionally biased region" description="Basic residues" evidence="1">
    <location>
        <begin position="135"/>
        <end position="152"/>
    </location>
</feature>
<feature type="region of interest" description="Disordered" evidence="1">
    <location>
        <begin position="1"/>
        <end position="152"/>
    </location>
</feature>
<protein>
    <submittedName>
        <fullName evidence="2">Uncharacterized protein</fullName>
    </submittedName>
</protein>
<feature type="compositionally biased region" description="Low complexity" evidence="1">
    <location>
        <begin position="29"/>
        <end position="45"/>
    </location>
</feature>
<comment type="caution">
    <text evidence="2">The sequence shown here is derived from an EMBL/GenBank/DDBJ whole genome shotgun (WGS) entry which is preliminary data.</text>
</comment>
<sequence length="152" mass="15465">MGRMPDRGPSPNVVRTTVHAHRRGPRVPPSVASGRGPAPGAGWAADLHGARSRPVFRGGGPEGPAAGPPPASPAARDRPADRRSPGLRGDRHGVPGAAGDLEHPGMGGGPAGGAPPVPGGGVRLLDRVHGDGLQRHHHRRAGRGRGQRARRA</sequence>
<evidence type="ECO:0000313" key="3">
    <source>
        <dbReference type="Proteomes" id="UP001589575"/>
    </source>
</evidence>
<reference evidence="2 3" key="1">
    <citation type="submission" date="2024-09" db="EMBL/GenBank/DDBJ databases">
        <authorList>
            <person name="Sun Q."/>
            <person name="Mori K."/>
        </authorList>
    </citation>
    <scope>NUCLEOTIDE SEQUENCE [LARGE SCALE GENOMIC DNA]</scope>
    <source>
        <strain evidence="2 3">CCM 7609</strain>
    </source>
</reference>
<name>A0ABV5G333_9MICC</name>
<organism evidence="2 3">
    <name type="scientific">Citricoccus parietis</name>
    <dbReference type="NCBI Taxonomy" id="592307"/>
    <lineage>
        <taxon>Bacteria</taxon>
        <taxon>Bacillati</taxon>
        <taxon>Actinomycetota</taxon>
        <taxon>Actinomycetes</taxon>
        <taxon>Micrococcales</taxon>
        <taxon>Micrococcaceae</taxon>
        <taxon>Citricoccus</taxon>
    </lineage>
</organism>
<feature type="compositionally biased region" description="Basic and acidic residues" evidence="1">
    <location>
        <begin position="124"/>
        <end position="134"/>
    </location>
</feature>